<dbReference type="EMBL" id="JASBWR010000067">
    <property type="protein sequence ID" value="KAJ9100014.1"/>
    <property type="molecule type" value="Genomic_DNA"/>
</dbReference>
<keyword evidence="2" id="KW-1185">Reference proteome</keyword>
<organism evidence="1 2">
    <name type="scientific">Naganishia cerealis</name>
    <dbReference type="NCBI Taxonomy" id="610337"/>
    <lineage>
        <taxon>Eukaryota</taxon>
        <taxon>Fungi</taxon>
        <taxon>Dikarya</taxon>
        <taxon>Basidiomycota</taxon>
        <taxon>Agaricomycotina</taxon>
        <taxon>Tremellomycetes</taxon>
        <taxon>Filobasidiales</taxon>
        <taxon>Filobasidiaceae</taxon>
        <taxon>Naganishia</taxon>
    </lineage>
</organism>
<reference evidence="1" key="1">
    <citation type="submission" date="2023-04" db="EMBL/GenBank/DDBJ databases">
        <title>Draft Genome sequencing of Naganishia species isolated from polar environments using Oxford Nanopore Technology.</title>
        <authorList>
            <person name="Leo P."/>
            <person name="Venkateswaran K."/>
        </authorList>
    </citation>
    <scope>NUCLEOTIDE SEQUENCE</scope>
    <source>
        <strain evidence="1">MNA-CCFEE 5261</strain>
    </source>
</reference>
<name>A0ACC2VKS2_9TREE</name>
<evidence type="ECO:0000313" key="1">
    <source>
        <dbReference type="EMBL" id="KAJ9100014.1"/>
    </source>
</evidence>
<comment type="caution">
    <text evidence="1">The sequence shown here is derived from an EMBL/GenBank/DDBJ whole genome shotgun (WGS) entry which is preliminary data.</text>
</comment>
<protein>
    <submittedName>
        <fullName evidence="1">Uncharacterized protein</fullName>
    </submittedName>
</protein>
<evidence type="ECO:0000313" key="2">
    <source>
        <dbReference type="Proteomes" id="UP001241377"/>
    </source>
</evidence>
<accession>A0ACC2VKS2</accession>
<gene>
    <name evidence="1" type="ORF">QFC19_005832</name>
</gene>
<dbReference type="Proteomes" id="UP001241377">
    <property type="component" value="Unassembled WGS sequence"/>
</dbReference>
<sequence length="247" mass="27002">MADAAVRKNLISQGIDESYIKSYKVQIDEVVRRQRLEDSVEGIIKGIYLRLSTAAVSQTTAPDQRFVGNNGAAVSGGPVKREAPFGSQGSESKRAKSTPKVKSAATVGSDEEAAVVKKKAKPRKKKPKAEGETSDLPPNNPFNKPLQLSPEFTDVLGESQVSRPQAVKMLWAYIKEHNLQDPQDKRYIVCDEKLLKVLGEPRVHMMTMNKLLSSHFSPLPVSEVDSSAAVPPVNDMSVPLPRAETLV</sequence>
<proteinExistence type="predicted"/>